<dbReference type="InterPro" id="IPR036505">
    <property type="entry name" value="Amidase/PGRP_sf"/>
</dbReference>
<dbReference type="InterPro" id="IPR036365">
    <property type="entry name" value="PGBD-like_sf"/>
</dbReference>
<dbReference type="PANTHER" id="PTHR30417">
    <property type="entry name" value="N-ACETYLMURAMOYL-L-ALANINE AMIDASE AMID"/>
    <property type="match status" value="1"/>
</dbReference>
<dbReference type="SUPFAM" id="SSF47090">
    <property type="entry name" value="PGBD-like"/>
    <property type="match status" value="1"/>
</dbReference>
<evidence type="ECO:0000259" key="6">
    <source>
        <dbReference type="SMART" id="SM00644"/>
    </source>
</evidence>
<gene>
    <name evidence="7" type="ORF">Acor_43920</name>
</gene>
<reference evidence="7 8" key="1">
    <citation type="submission" date="2019-10" db="EMBL/GenBank/DDBJ databases">
        <title>Whole genome shotgun sequence of Acrocarpospora corrugata NBRC 13972.</title>
        <authorList>
            <person name="Ichikawa N."/>
            <person name="Kimura A."/>
            <person name="Kitahashi Y."/>
            <person name="Komaki H."/>
            <person name="Oguchi A."/>
        </authorList>
    </citation>
    <scope>NUCLEOTIDE SEQUENCE [LARGE SCALE GENOMIC DNA]</scope>
    <source>
        <strain evidence="7 8">NBRC 13972</strain>
    </source>
</reference>
<dbReference type="InterPro" id="IPR036366">
    <property type="entry name" value="PGBDSf"/>
</dbReference>
<dbReference type="Gene3D" id="1.10.101.10">
    <property type="entry name" value="PGBD-like superfamily/PGBD"/>
    <property type="match status" value="1"/>
</dbReference>
<dbReference type="CDD" id="cd06583">
    <property type="entry name" value="PGRP"/>
    <property type="match status" value="1"/>
</dbReference>
<keyword evidence="8" id="KW-1185">Reference proteome</keyword>
<dbReference type="EC" id="3.5.1.28" evidence="3"/>
<evidence type="ECO:0000256" key="2">
    <source>
        <dbReference type="ARBA" id="ARBA00007553"/>
    </source>
</evidence>
<proteinExistence type="inferred from homology"/>
<protein>
    <recommendedName>
        <fullName evidence="3">N-acetylmuramoyl-L-alanine amidase</fullName>
        <ecNumber evidence="3">3.5.1.28</ecNumber>
    </recommendedName>
</protein>
<dbReference type="GO" id="GO:0009253">
    <property type="term" value="P:peptidoglycan catabolic process"/>
    <property type="evidence" value="ECO:0007669"/>
    <property type="project" value="InterPro"/>
</dbReference>
<evidence type="ECO:0000256" key="3">
    <source>
        <dbReference type="ARBA" id="ARBA00011901"/>
    </source>
</evidence>
<evidence type="ECO:0000313" key="8">
    <source>
        <dbReference type="Proteomes" id="UP000334990"/>
    </source>
</evidence>
<dbReference type="GO" id="GO:0009254">
    <property type="term" value="P:peptidoglycan turnover"/>
    <property type="evidence" value="ECO:0007669"/>
    <property type="project" value="TreeGrafter"/>
</dbReference>
<evidence type="ECO:0000256" key="4">
    <source>
        <dbReference type="ARBA" id="ARBA00022801"/>
    </source>
</evidence>
<dbReference type="SUPFAM" id="SSF55846">
    <property type="entry name" value="N-acetylmuramoyl-L-alanine amidase-like"/>
    <property type="match status" value="1"/>
</dbReference>
<dbReference type="Pfam" id="PF01510">
    <property type="entry name" value="Amidase_2"/>
    <property type="match status" value="1"/>
</dbReference>
<accession>A0A5M3W0L2</accession>
<organism evidence="7 8">
    <name type="scientific">Acrocarpospora corrugata</name>
    <dbReference type="NCBI Taxonomy" id="35763"/>
    <lineage>
        <taxon>Bacteria</taxon>
        <taxon>Bacillati</taxon>
        <taxon>Actinomycetota</taxon>
        <taxon>Actinomycetes</taxon>
        <taxon>Streptosporangiales</taxon>
        <taxon>Streptosporangiaceae</taxon>
        <taxon>Acrocarpospora</taxon>
    </lineage>
</organism>
<dbReference type="Proteomes" id="UP000334990">
    <property type="component" value="Unassembled WGS sequence"/>
</dbReference>
<evidence type="ECO:0000256" key="5">
    <source>
        <dbReference type="ARBA" id="ARBA00023316"/>
    </source>
</evidence>
<dbReference type="SMART" id="SM00644">
    <property type="entry name" value="Ami_2"/>
    <property type="match status" value="1"/>
</dbReference>
<dbReference type="RefSeq" id="WP_170317028.1">
    <property type="nucleotide sequence ID" value="NZ_BAAABN010000002.1"/>
</dbReference>
<keyword evidence="4" id="KW-0378">Hydrolase</keyword>
<dbReference type="PANTHER" id="PTHR30417:SF1">
    <property type="entry name" value="N-ACETYLMURAMOYL-L-ALANINE AMIDASE AMID"/>
    <property type="match status" value="1"/>
</dbReference>
<dbReference type="InterPro" id="IPR002502">
    <property type="entry name" value="Amidase_domain"/>
</dbReference>
<comment type="catalytic activity">
    <reaction evidence="1">
        <text>Hydrolyzes the link between N-acetylmuramoyl residues and L-amino acid residues in certain cell-wall glycopeptides.</text>
        <dbReference type="EC" id="3.5.1.28"/>
    </reaction>
</comment>
<sequence>MPYLLQLAAVARRTGYPVTEVAGWRTRGHGAMSRVEGLVCHHTAGWDDLHVVRDGRPGLDGPLSQIWLRKDGRIFVVAAGKCWQNAPSTSPHHMNHNSIGIEAENDGKTPWPAAQMDAYRRLCAELAAEFELPASRVRGHKEVNRAKVDPHSISMPTFRAAVAQLLSGEDEPKPETEDDVPVFTRALELASPMMRGDDVRSWQSRARTHVPDLDADSWYGKKSTAACRQVQELLGIPISGVVDEETWLLSHIWEPEAEE</sequence>
<dbReference type="GO" id="GO:0071555">
    <property type="term" value="P:cell wall organization"/>
    <property type="evidence" value="ECO:0007669"/>
    <property type="project" value="UniProtKB-KW"/>
</dbReference>
<feature type="domain" description="N-acetylmuramoyl-L-alanine amidase" evidence="6">
    <location>
        <begin position="23"/>
        <end position="151"/>
    </location>
</feature>
<keyword evidence="5" id="KW-0961">Cell wall biogenesis/degradation</keyword>
<dbReference type="EMBL" id="BLAD01000057">
    <property type="protein sequence ID" value="GES02326.1"/>
    <property type="molecule type" value="Genomic_DNA"/>
</dbReference>
<evidence type="ECO:0000256" key="1">
    <source>
        <dbReference type="ARBA" id="ARBA00001561"/>
    </source>
</evidence>
<comment type="caution">
    <text evidence="7">The sequence shown here is derived from an EMBL/GenBank/DDBJ whole genome shotgun (WGS) entry which is preliminary data.</text>
</comment>
<dbReference type="Gene3D" id="3.40.80.10">
    <property type="entry name" value="Peptidoglycan recognition protein-like"/>
    <property type="match status" value="1"/>
</dbReference>
<dbReference type="AlphaFoldDB" id="A0A5M3W0L2"/>
<name>A0A5M3W0L2_9ACTN</name>
<dbReference type="InterPro" id="IPR051206">
    <property type="entry name" value="NAMLAA_amidase_2"/>
</dbReference>
<dbReference type="GO" id="GO:0008745">
    <property type="term" value="F:N-acetylmuramoyl-L-alanine amidase activity"/>
    <property type="evidence" value="ECO:0007669"/>
    <property type="project" value="UniProtKB-EC"/>
</dbReference>
<comment type="similarity">
    <text evidence="2">Belongs to the N-acetylmuramoyl-L-alanine amidase 2 family.</text>
</comment>
<evidence type="ECO:0000313" key="7">
    <source>
        <dbReference type="EMBL" id="GES02326.1"/>
    </source>
</evidence>